<feature type="domain" description="HTH araC/xylS-type" evidence="3">
    <location>
        <begin position="189"/>
        <end position="277"/>
    </location>
</feature>
<sequence length="286" mass="31395">MHHLDEIRHRIARLAAGSPRPVRVEGMTVFSTERVTEPLGTVTEPVIALVAQGSKRSILNDRVFDYHAGQYLVATVDLPLTSQITDATPAEPFLAFGLPLQPSIVAQLLVEAGPTAVPTHDGPGIATSDADDTLLDAVVRLLRLLDEPRDIPVLAPGVQREIHWRLLNGPHAALVRQVGLADSRMTLVARATEWIQAHYDQVIRIDDLAREVGMSVSSLNRHFRAVTAMSPLQYQKQLRLQKARIQLIAASHDVAAIGHAVGYDSPSQFSREYRRMFEPLAGDRGG</sequence>
<evidence type="ECO:0000256" key="1">
    <source>
        <dbReference type="ARBA" id="ARBA00023015"/>
    </source>
</evidence>
<dbReference type="Pfam" id="PF12833">
    <property type="entry name" value="HTH_18"/>
    <property type="match status" value="1"/>
</dbReference>
<dbReference type="Pfam" id="PF06719">
    <property type="entry name" value="AraC_N"/>
    <property type="match status" value="1"/>
</dbReference>
<dbReference type="PANTHER" id="PTHR43436">
    <property type="entry name" value="ARAC-FAMILY TRANSCRIPTIONAL REGULATOR"/>
    <property type="match status" value="1"/>
</dbReference>
<evidence type="ECO:0000259" key="3">
    <source>
        <dbReference type="PROSITE" id="PS01124"/>
    </source>
</evidence>
<reference evidence="4 5" key="1">
    <citation type="submission" date="2024-06" db="EMBL/GenBank/DDBJ databases">
        <title>The Natural Products Discovery Center: Release of the First 8490 Sequenced Strains for Exploring Actinobacteria Biosynthetic Diversity.</title>
        <authorList>
            <person name="Kalkreuter E."/>
            <person name="Kautsar S.A."/>
            <person name="Yang D."/>
            <person name="Bader C.D."/>
            <person name="Teijaro C.N."/>
            <person name="Fluegel L."/>
            <person name="Davis C.M."/>
            <person name="Simpson J.R."/>
            <person name="Lauterbach L."/>
            <person name="Steele A.D."/>
            <person name="Gui C."/>
            <person name="Meng S."/>
            <person name="Li G."/>
            <person name="Viehrig K."/>
            <person name="Ye F."/>
            <person name="Su P."/>
            <person name="Kiefer A.F."/>
            <person name="Nichols A."/>
            <person name="Cepeda A.J."/>
            <person name="Yan W."/>
            <person name="Fan B."/>
            <person name="Jiang Y."/>
            <person name="Adhikari A."/>
            <person name="Zheng C.-J."/>
            <person name="Schuster L."/>
            <person name="Cowan T.M."/>
            <person name="Smanski M.J."/>
            <person name="Chevrette M.G."/>
            <person name="De Carvalho L.P.S."/>
            <person name="Shen B."/>
        </authorList>
    </citation>
    <scope>NUCLEOTIDE SEQUENCE [LARGE SCALE GENOMIC DNA]</scope>
    <source>
        <strain evidence="4 5">NPDC005137</strain>
    </source>
</reference>
<name>A0ABV2U6Q6_9ACTN</name>
<evidence type="ECO:0000313" key="4">
    <source>
        <dbReference type="EMBL" id="MET8433144.1"/>
    </source>
</evidence>
<keyword evidence="2" id="KW-0804">Transcription</keyword>
<evidence type="ECO:0000256" key="2">
    <source>
        <dbReference type="ARBA" id="ARBA00023163"/>
    </source>
</evidence>
<accession>A0ABV2U6Q6</accession>
<dbReference type="PROSITE" id="PS01124">
    <property type="entry name" value="HTH_ARAC_FAMILY_2"/>
    <property type="match status" value="1"/>
</dbReference>
<organism evidence="4 5">
    <name type="scientific">Streptomyces sp. 900116325</name>
    <dbReference type="NCBI Taxonomy" id="3154295"/>
    <lineage>
        <taxon>Bacteria</taxon>
        <taxon>Bacillati</taxon>
        <taxon>Actinomycetota</taxon>
        <taxon>Actinomycetes</taxon>
        <taxon>Kitasatosporales</taxon>
        <taxon>Streptomycetaceae</taxon>
        <taxon>Streptomyces</taxon>
    </lineage>
</organism>
<dbReference type="RefSeq" id="WP_356709229.1">
    <property type="nucleotide sequence ID" value="NZ_JBEXIP010000005.1"/>
</dbReference>
<evidence type="ECO:0000313" key="5">
    <source>
        <dbReference type="Proteomes" id="UP001550044"/>
    </source>
</evidence>
<gene>
    <name evidence="4" type="ORF">ABZV61_10120</name>
</gene>
<protein>
    <submittedName>
        <fullName evidence="4">AraC family transcriptional regulator</fullName>
    </submittedName>
</protein>
<comment type="caution">
    <text evidence="4">The sequence shown here is derived from an EMBL/GenBank/DDBJ whole genome shotgun (WGS) entry which is preliminary data.</text>
</comment>
<dbReference type="EMBL" id="JBEXIP010000005">
    <property type="protein sequence ID" value="MET8433144.1"/>
    <property type="molecule type" value="Genomic_DNA"/>
</dbReference>
<dbReference type="SUPFAM" id="SSF46689">
    <property type="entry name" value="Homeodomain-like"/>
    <property type="match status" value="2"/>
</dbReference>
<dbReference type="InterPro" id="IPR009594">
    <property type="entry name" value="Tscrpt_reg_HTH_AraC_N"/>
</dbReference>
<keyword evidence="1" id="KW-0805">Transcription regulation</keyword>
<dbReference type="Gene3D" id="1.10.10.60">
    <property type="entry name" value="Homeodomain-like"/>
    <property type="match status" value="2"/>
</dbReference>
<dbReference type="InterPro" id="IPR018060">
    <property type="entry name" value="HTH_AraC"/>
</dbReference>
<keyword evidence="5" id="KW-1185">Reference proteome</keyword>
<dbReference type="InterPro" id="IPR009057">
    <property type="entry name" value="Homeodomain-like_sf"/>
</dbReference>
<dbReference type="SMART" id="SM00342">
    <property type="entry name" value="HTH_ARAC"/>
    <property type="match status" value="1"/>
</dbReference>
<dbReference type="Proteomes" id="UP001550044">
    <property type="component" value="Unassembled WGS sequence"/>
</dbReference>
<proteinExistence type="predicted"/>
<dbReference type="PANTHER" id="PTHR43436:SF1">
    <property type="entry name" value="TRANSCRIPTIONAL REGULATORY PROTEIN"/>
    <property type="match status" value="1"/>
</dbReference>